<dbReference type="Pfam" id="PF01370">
    <property type="entry name" value="Epimerase"/>
    <property type="match status" value="1"/>
</dbReference>
<dbReference type="Proteomes" id="UP001596456">
    <property type="component" value="Unassembled WGS sequence"/>
</dbReference>
<dbReference type="InterPro" id="IPR036291">
    <property type="entry name" value="NAD(P)-bd_dom_sf"/>
</dbReference>
<dbReference type="RefSeq" id="WP_377355599.1">
    <property type="nucleotide sequence ID" value="NZ_JBHTCM010000004.1"/>
</dbReference>
<sequence length="321" mass="33280">MDGPSPVAAVTGATGFLGRFLVRALHRQGFQVRILARQDPVHPLFRDIPLEVVPGDLACAPALARLVAGAATVVHAAGLIKAATASDFFAVNEGGAARVGAALAGHAAGARLLVVSSLAAREPELSPYAASKRAGEGAAVSAAATADWCVVRPPAVYGPWDRETLALFKAAAGPVVPVLGGPEARLALIQVEEAAAAVAALARPGGPAGSTFELADPRSAGYGWDELLDAAAAAVGRRARRIPLPNSALHLLGRMGSLRARVSGRPVMLTADKVREILHEDWSVRPDRMPPPELWSPRLGLADGFAATAAWYRERGWLAVV</sequence>
<dbReference type="PANTHER" id="PTHR12126:SF11">
    <property type="entry name" value="NADH DEHYDROGENASE [UBIQUINONE] 1 ALPHA SUBCOMPLEX SUBUNIT 9, MITOCHONDRIAL"/>
    <property type="match status" value="1"/>
</dbReference>
<feature type="domain" description="NAD-dependent epimerase/dehydratase" evidence="1">
    <location>
        <begin position="9"/>
        <end position="204"/>
    </location>
</feature>
<accession>A0ABW2KR27</accession>
<dbReference type="InterPro" id="IPR051207">
    <property type="entry name" value="ComplexI_NDUFA9_subunit"/>
</dbReference>
<proteinExistence type="predicted"/>
<reference evidence="3" key="1">
    <citation type="journal article" date="2019" name="Int. J. Syst. Evol. Microbiol.">
        <title>The Global Catalogue of Microorganisms (GCM) 10K type strain sequencing project: providing services to taxonomists for standard genome sequencing and annotation.</title>
        <authorList>
            <consortium name="The Broad Institute Genomics Platform"/>
            <consortium name="The Broad Institute Genome Sequencing Center for Infectious Disease"/>
            <person name="Wu L."/>
            <person name="Ma J."/>
        </authorList>
    </citation>
    <scope>NUCLEOTIDE SEQUENCE [LARGE SCALE GENOMIC DNA]</scope>
    <source>
        <strain evidence="3">CGMCC 1.16275</strain>
    </source>
</reference>
<dbReference type="InterPro" id="IPR001509">
    <property type="entry name" value="Epimerase_deHydtase"/>
</dbReference>
<gene>
    <name evidence="2" type="ORF">ACFQPS_00755</name>
</gene>
<keyword evidence="3" id="KW-1185">Reference proteome</keyword>
<evidence type="ECO:0000313" key="3">
    <source>
        <dbReference type="Proteomes" id="UP001596456"/>
    </source>
</evidence>
<evidence type="ECO:0000313" key="2">
    <source>
        <dbReference type="EMBL" id="MFC7331678.1"/>
    </source>
</evidence>
<dbReference type="EMBL" id="JBHTCM010000004">
    <property type="protein sequence ID" value="MFC7331678.1"/>
    <property type="molecule type" value="Genomic_DNA"/>
</dbReference>
<evidence type="ECO:0000259" key="1">
    <source>
        <dbReference type="Pfam" id="PF01370"/>
    </source>
</evidence>
<organism evidence="2 3">
    <name type="scientific">Rhodocista pekingensis</name>
    <dbReference type="NCBI Taxonomy" id="201185"/>
    <lineage>
        <taxon>Bacteria</taxon>
        <taxon>Pseudomonadati</taxon>
        <taxon>Pseudomonadota</taxon>
        <taxon>Alphaproteobacteria</taxon>
        <taxon>Rhodospirillales</taxon>
        <taxon>Azospirillaceae</taxon>
        <taxon>Rhodocista</taxon>
    </lineage>
</organism>
<comment type="caution">
    <text evidence="2">The sequence shown here is derived from an EMBL/GenBank/DDBJ whole genome shotgun (WGS) entry which is preliminary data.</text>
</comment>
<protein>
    <submittedName>
        <fullName evidence="2">NAD-dependent epimerase/dehydratase family protein</fullName>
    </submittedName>
</protein>
<name>A0ABW2KR27_9PROT</name>
<dbReference type="Gene3D" id="3.40.50.720">
    <property type="entry name" value="NAD(P)-binding Rossmann-like Domain"/>
    <property type="match status" value="1"/>
</dbReference>
<dbReference type="PANTHER" id="PTHR12126">
    <property type="entry name" value="NADH-UBIQUINONE OXIDOREDUCTASE 39 KDA SUBUNIT-RELATED"/>
    <property type="match status" value="1"/>
</dbReference>
<dbReference type="SUPFAM" id="SSF51735">
    <property type="entry name" value="NAD(P)-binding Rossmann-fold domains"/>
    <property type="match status" value="1"/>
</dbReference>